<protein>
    <submittedName>
        <fullName evidence="5">Transcription factor tau subunit sfc6</fullName>
    </submittedName>
</protein>
<feature type="region of interest" description="Disordered" evidence="4">
    <location>
        <begin position="1"/>
        <end position="108"/>
    </location>
</feature>
<dbReference type="GO" id="GO:0000127">
    <property type="term" value="C:transcription factor TFIIIC complex"/>
    <property type="evidence" value="ECO:0007669"/>
    <property type="project" value="TreeGrafter"/>
</dbReference>
<dbReference type="PANTHER" id="PTHR15052:SF2">
    <property type="entry name" value="GENERAL TRANSCRIPTION FACTOR 3C POLYPEPTIDE 2"/>
    <property type="match status" value="1"/>
</dbReference>
<name>A0AA38VBX6_9PEZI</name>
<dbReference type="AlphaFoldDB" id="A0AA38VBX6"/>
<sequence>MRTRESNKTKHFTYAPGEAPEEEPGGPAAEDAMDVDEEAGRRRGNDDENDYEAAEDEPALAGIMSDEGDDFDDGDDNAKASTTSRKKAAEAKRRRAQRRSHAAKLLAASQPDYHVHEVPKYPVDLRATRIYVGPLRRWHRFRQLAEILYGPDEDHLDIVYAMMNQWCEYRLLPSKRPSGVGAAMPSPWLPQAFEFDRAQACLKWYRAYLSAGENLQRAHRIPSKHAERFVPLVDSGDELVVLLGPHDDQKESKFKYGQSCLLSQLGAPVTDPEPKLDTLNGWIFDVGGLVLSLGWAPLPGGSSEQLLALGVVPHSDQVYHETDEETKQDEERDGCIQFWRLQTATDEQGIRRPSTAPPERIGGICFDWGRPKRLQWCPAPLRTTATYGILAALCGDGLVRVVAVPVPKAQGQDMFDWIDEPMATLGITSEYAVTATCLTWCGTNRLCLGHSDGSITLWSVYPCRFLARHPVHISQVLDISSGYPSRPYMISSTPVGGCPTVTDLALPAAESTYVPLLGGVSFQPNLLDWNDHLQGWFGIYPSPTPYNTIVGFAHVRFAVQSRTLVTLPAGLTCLAAGKAHPYLLVGCADGSVWALNAIRKLMAERGEEGRKLRVLQHEFRDAPGSAARGAARILQGFLPEANVNPRTEHVRVQHRAKKGPAKAKVKGRKGKGKAHPPREAEEGQQQGADPDDGEGAPGAVADDAENGGRPRVFEVSRAAIYHPWSRITALAWNPNVELGCLAAVAMGSGLVRIMDLGVEWASDEAGDAMEESRTTQEK</sequence>
<evidence type="ECO:0000256" key="3">
    <source>
        <dbReference type="ARBA" id="ARBA00023242"/>
    </source>
</evidence>
<evidence type="ECO:0000256" key="4">
    <source>
        <dbReference type="SAM" id="MobiDB-lite"/>
    </source>
</evidence>
<proteinExistence type="predicted"/>
<feature type="compositionally biased region" description="Acidic residues" evidence="4">
    <location>
        <begin position="47"/>
        <end position="58"/>
    </location>
</feature>
<dbReference type="GO" id="GO:0005634">
    <property type="term" value="C:nucleus"/>
    <property type="evidence" value="ECO:0007669"/>
    <property type="project" value="UniProtKB-SubCell"/>
</dbReference>
<dbReference type="SUPFAM" id="SSF50978">
    <property type="entry name" value="WD40 repeat-like"/>
    <property type="match status" value="1"/>
</dbReference>
<organism evidence="5 6">
    <name type="scientific">Pleurostoma richardsiae</name>
    <dbReference type="NCBI Taxonomy" id="41990"/>
    <lineage>
        <taxon>Eukaryota</taxon>
        <taxon>Fungi</taxon>
        <taxon>Dikarya</taxon>
        <taxon>Ascomycota</taxon>
        <taxon>Pezizomycotina</taxon>
        <taxon>Sordariomycetes</taxon>
        <taxon>Sordariomycetidae</taxon>
        <taxon>Calosphaeriales</taxon>
        <taxon>Pleurostomataceae</taxon>
        <taxon>Pleurostoma</taxon>
    </lineage>
</organism>
<evidence type="ECO:0000313" key="5">
    <source>
        <dbReference type="EMBL" id="KAJ9134083.1"/>
    </source>
</evidence>
<feature type="compositionally biased region" description="Basic residues" evidence="4">
    <location>
        <begin position="92"/>
        <end position="102"/>
    </location>
</feature>
<dbReference type="InterPro" id="IPR015943">
    <property type="entry name" value="WD40/YVTN_repeat-like_dom_sf"/>
</dbReference>
<dbReference type="Proteomes" id="UP001174694">
    <property type="component" value="Unassembled WGS sequence"/>
</dbReference>
<dbReference type="EMBL" id="JANBVO010000045">
    <property type="protein sequence ID" value="KAJ9134083.1"/>
    <property type="molecule type" value="Genomic_DNA"/>
</dbReference>
<feature type="region of interest" description="Disordered" evidence="4">
    <location>
        <begin position="644"/>
        <end position="709"/>
    </location>
</feature>
<evidence type="ECO:0000256" key="2">
    <source>
        <dbReference type="ARBA" id="ARBA00023163"/>
    </source>
</evidence>
<feature type="compositionally biased region" description="Acidic residues" evidence="4">
    <location>
        <begin position="66"/>
        <end position="75"/>
    </location>
</feature>
<dbReference type="GO" id="GO:0006383">
    <property type="term" value="P:transcription by RNA polymerase III"/>
    <property type="evidence" value="ECO:0007669"/>
    <property type="project" value="TreeGrafter"/>
</dbReference>
<dbReference type="InterPro" id="IPR036322">
    <property type="entry name" value="WD40_repeat_dom_sf"/>
</dbReference>
<keyword evidence="2" id="KW-0804">Transcription</keyword>
<accession>A0AA38VBX6</accession>
<comment type="caution">
    <text evidence="5">The sequence shown here is derived from an EMBL/GenBank/DDBJ whole genome shotgun (WGS) entry which is preliminary data.</text>
</comment>
<evidence type="ECO:0000256" key="1">
    <source>
        <dbReference type="ARBA" id="ARBA00004123"/>
    </source>
</evidence>
<dbReference type="Gene3D" id="2.130.10.10">
    <property type="entry name" value="YVTN repeat-like/Quinoprotein amine dehydrogenase"/>
    <property type="match status" value="1"/>
</dbReference>
<keyword evidence="6" id="KW-1185">Reference proteome</keyword>
<evidence type="ECO:0000313" key="6">
    <source>
        <dbReference type="Proteomes" id="UP001174694"/>
    </source>
</evidence>
<keyword evidence="3" id="KW-0539">Nucleus</keyword>
<comment type="subcellular location">
    <subcellularLocation>
        <location evidence="1">Nucleus</location>
    </subcellularLocation>
</comment>
<reference evidence="5" key="1">
    <citation type="submission" date="2022-07" db="EMBL/GenBank/DDBJ databases">
        <title>Fungi with potential for degradation of polypropylene.</title>
        <authorList>
            <person name="Gostincar C."/>
        </authorList>
    </citation>
    <scope>NUCLEOTIDE SEQUENCE</scope>
    <source>
        <strain evidence="5">EXF-13308</strain>
    </source>
</reference>
<dbReference type="InterPro" id="IPR052416">
    <property type="entry name" value="GTF3C_component"/>
</dbReference>
<gene>
    <name evidence="5" type="ORF">NKR23_g10355</name>
</gene>
<feature type="compositionally biased region" description="Basic residues" evidence="4">
    <location>
        <begin position="652"/>
        <end position="675"/>
    </location>
</feature>
<dbReference type="PANTHER" id="PTHR15052">
    <property type="entry name" value="RNA POLYMERASE III TRANSCRIPTION INITIATION FACTOR COMPLEX SUBUNIT"/>
    <property type="match status" value="1"/>
</dbReference>